<feature type="compositionally biased region" description="Pro residues" evidence="1">
    <location>
        <begin position="69"/>
        <end position="86"/>
    </location>
</feature>
<evidence type="ECO:0000256" key="1">
    <source>
        <dbReference type="SAM" id="MobiDB-lite"/>
    </source>
</evidence>
<sequence>MALEGLIVLVLLAGLVVYVDARSGSGPDDAEGPGGVPARVNRPSAFPVVEGRDPTAAASPGLRPRQQAPSPPPAPPSPRPSPPAPPVLTVGRAEVPAEVDLTAVGSRDWVHWGLRGAGGEGVVRKRGGSGEIRDEGGAGERDVWTVSQELFRWRDGDPVNAADGTANGVYTCGAGNGVALAVASSGEVRTVHLYAGLWMARGRLDARLSTGGPTRTVRLEDPHTSRTADFTIRFQAPPGARLVLTWTAEEVFTEECGGVGLQAVALR</sequence>
<evidence type="ECO:0000313" key="2">
    <source>
        <dbReference type="EMBL" id="RKN49680.1"/>
    </source>
</evidence>
<reference evidence="2 3" key="1">
    <citation type="journal article" date="2004" name="Syst. Appl. Microbiol.">
        <title>Cryptoendolithic actinomycetes from antarctic sandstone rock samples: Micromonospora endolithica sp. nov. and two isolates related to Micromonospora coerulea Jensen 1932.</title>
        <authorList>
            <person name="Hirsch P."/>
            <person name="Mevs U."/>
            <person name="Kroppenstedt R.M."/>
            <person name="Schumann P."/>
            <person name="Stackebrandt E."/>
        </authorList>
    </citation>
    <scope>NUCLEOTIDE SEQUENCE [LARGE SCALE GENOMIC DNA]</scope>
    <source>
        <strain evidence="2 3">JCM 12677</strain>
    </source>
</reference>
<comment type="caution">
    <text evidence="2">The sequence shown here is derived from an EMBL/GenBank/DDBJ whole genome shotgun (WGS) entry which is preliminary data.</text>
</comment>
<dbReference type="EMBL" id="RBAK01000002">
    <property type="protein sequence ID" value="RKN49680.1"/>
    <property type="molecule type" value="Genomic_DNA"/>
</dbReference>
<proteinExistence type="predicted"/>
<dbReference type="AlphaFoldDB" id="A0A3A9ZN02"/>
<gene>
    <name evidence="2" type="ORF">D7223_08735</name>
</gene>
<feature type="region of interest" description="Disordered" evidence="1">
    <location>
        <begin position="25"/>
        <end position="89"/>
    </location>
</feature>
<dbReference type="Proteomes" id="UP000281726">
    <property type="component" value="Unassembled WGS sequence"/>
</dbReference>
<keyword evidence="3" id="KW-1185">Reference proteome</keyword>
<evidence type="ECO:0000313" key="3">
    <source>
        <dbReference type="Proteomes" id="UP000281726"/>
    </source>
</evidence>
<dbReference type="OrthoDB" id="3393649at2"/>
<organism evidence="2 3">
    <name type="scientific">Micromonospora endolithica</name>
    <dbReference type="NCBI Taxonomy" id="230091"/>
    <lineage>
        <taxon>Bacteria</taxon>
        <taxon>Bacillati</taxon>
        <taxon>Actinomycetota</taxon>
        <taxon>Actinomycetes</taxon>
        <taxon>Micromonosporales</taxon>
        <taxon>Micromonosporaceae</taxon>
        <taxon>Micromonospora</taxon>
    </lineage>
</organism>
<name>A0A3A9ZN02_9ACTN</name>
<accession>A0A3A9ZN02</accession>
<protein>
    <submittedName>
        <fullName evidence="2">Uncharacterized protein</fullName>
    </submittedName>
</protein>